<evidence type="ECO:0000313" key="13">
    <source>
        <dbReference type="Proteomes" id="UP000295621"/>
    </source>
</evidence>
<evidence type="ECO:0000256" key="2">
    <source>
        <dbReference type="ARBA" id="ARBA00007145"/>
    </source>
</evidence>
<dbReference type="GO" id="GO:0005524">
    <property type="term" value="F:ATP binding"/>
    <property type="evidence" value="ECO:0007669"/>
    <property type="project" value="UniProtKB-UniRule"/>
</dbReference>
<feature type="binding site" evidence="7">
    <location>
        <position position="414"/>
    </location>
    <ligand>
        <name>deamido-NAD(+)</name>
        <dbReference type="ChEBI" id="CHEBI:58437"/>
        <note>ligand shared between two neighboring subunits</note>
    </ligand>
</feature>
<feature type="region of interest" description="Disordered" evidence="10">
    <location>
        <begin position="482"/>
        <end position="510"/>
    </location>
</feature>
<dbReference type="InterPro" id="IPR022310">
    <property type="entry name" value="NAD/GMP_synthase"/>
</dbReference>
<evidence type="ECO:0000256" key="5">
    <source>
        <dbReference type="ARBA" id="ARBA00022840"/>
    </source>
</evidence>
<dbReference type="CDD" id="cd00553">
    <property type="entry name" value="NAD_synthase"/>
    <property type="match status" value="1"/>
</dbReference>
<dbReference type="GO" id="GO:0009435">
    <property type="term" value="P:NAD+ biosynthetic process"/>
    <property type="evidence" value="ECO:0007669"/>
    <property type="project" value="UniProtKB-UniRule"/>
</dbReference>
<feature type="binding site" evidence="7">
    <location>
        <position position="134"/>
    </location>
    <ligand>
        <name>L-glutamine</name>
        <dbReference type="ChEBI" id="CHEBI:58359"/>
    </ligand>
</feature>
<dbReference type="InterPro" id="IPR003694">
    <property type="entry name" value="NAD_synthase"/>
</dbReference>
<feature type="active site" description="Nucleophile; for glutaminase activity" evidence="7">
    <location>
        <position position="164"/>
    </location>
</feature>
<feature type="binding site" evidence="7">
    <location>
        <position position="191"/>
    </location>
    <ligand>
        <name>L-glutamine</name>
        <dbReference type="ChEBI" id="CHEBI:58359"/>
    </ligand>
</feature>
<evidence type="ECO:0000256" key="8">
    <source>
        <dbReference type="PIRNR" id="PIRNR006630"/>
    </source>
</evidence>
<protein>
    <recommendedName>
        <fullName evidence="7 8">Glutamine-dependent NAD(+) synthetase</fullName>
        <ecNumber evidence="7 8">6.3.5.1</ecNumber>
    </recommendedName>
    <alternativeName>
        <fullName evidence="7 8">NAD(+) synthase [glutamine-hydrolyzing]</fullName>
    </alternativeName>
</protein>
<comment type="similarity">
    <text evidence="2 7 8">In the C-terminal section; belongs to the NAD synthetase family.</text>
</comment>
<feature type="binding site" evidence="7">
    <location>
        <position position="559"/>
    </location>
    <ligand>
        <name>deamido-NAD(+)</name>
        <dbReference type="ChEBI" id="CHEBI:58437"/>
        <note>ligand shared between two neighboring subunits</note>
    </ligand>
</feature>
<dbReference type="GO" id="GO:0008795">
    <property type="term" value="F:NAD+ synthase activity"/>
    <property type="evidence" value="ECO:0007669"/>
    <property type="project" value="UniProtKB-UniRule"/>
</dbReference>
<dbReference type="PROSITE" id="PS50263">
    <property type="entry name" value="CN_HYDROLASE"/>
    <property type="match status" value="1"/>
</dbReference>
<dbReference type="PANTHER" id="PTHR23090:SF9">
    <property type="entry name" value="GLUTAMINE-DEPENDENT NAD(+) SYNTHETASE"/>
    <property type="match status" value="1"/>
</dbReference>
<dbReference type="GO" id="GO:0004359">
    <property type="term" value="F:glutaminase activity"/>
    <property type="evidence" value="ECO:0007669"/>
    <property type="project" value="InterPro"/>
</dbReference>
<comment type="similarity">
    <text evidence="9">Belongs to the NAD synthetase family.</text>
</comment>
<comment type="caution">
    <text evidence="12">The sequence shown here is derived from an EMBL/GenBank/DDBJ whole genome shotgun (WGS) entry which is preliminary data.</text>
</comment>
<dbReference type="Gene3D" id="3.40.50.620">
    <property type="entry name" value="HUPs"/>
    <property type="match status" value="1"/>
</dbReference>
<name>A0A4R4RR46_9ACTN</name>
<dbReference type="EMBL" id="SMKL01000024">
    <property type="protein sequence ID" value="TDC51202.1"/>
    <property type="molecule type" value="Genomic_DNA"/>
</dbReference>
<dbReference type="NCBIfam" id="NF010588">
    <property type="entry name" value="PRK13981.1"/>
    <property type="match status" value="1"/>
</dbReference>
<feature type="active site" description="For glutaminase activity" evidence="7">
    <location>
        <position position="128"/>
    </location>
</feature>
<dbReference type="EC" id="6.3.5.1" evidence="7 8"/>
<dbReference type="RefSeq" id="WP_131982859.1">
    <property type="nucleotide sequence ID" value="NZ_SMKL01000024.1"/>
</dbReference>
<feature type="active site" description="Proton acceptor; for glutaminase activity" evidence="7">
    <location>
        <position position="44"/>
    </location>
</feature>
<evidence type="ECO:0000259" key="11">
    <source>
        <dbReference type="PROSITE" id="PS50263"/>
    </source>
</evidence>
<keyword evidence="4 7" id="KW-0547">Nucleotide-binding</keyword>
<dbReference type="InterPro" id="IPR014445">
    <property type="entry name" value="Gln-dep_NAD_synthase"/>
</dbReference>
<sequence length="649" mass="69453">MPQIRIALAQVNPTVGALEANADLVVRMTRHAAGQHAHLVAFPEMMLTGYPVEDLALRASFVDASRAALEKLAVRLDAEGLGAAAVVVGYLGRDDTTARQYQLGRPKGSPQNAVAVLYGGRVVARQAKHHLPNYGVFDEFRYFVPGDHLGVFRLHGIDVALAVCEDIWQDGGPVSVAREARAGLLLVVNGSPYERNKDDTRLDLARRRAADAQATLAYVNMVGGQDELVFDGDSLVVRPDGEVLARAPQFDEGCLVVDLQLPEAVAPAPGPWGMAQERIAGFAVHRTTLTTAPLPAYTPDPGALAPRLSDHAEVYAAIVTGLRDYVRKNGFTSVVLGLSGGIDSALVAALAVDALGAENVYGVSMPSSYSSDHSKSDAQELADRTKLNFRTIPIAPMVRAFLDNLELTGLAEENLQARVRGMALMGLSNQEGHLVLATGNKTELAVGYSTIYGDAVGGYAPIKDVPKTLTWELARWRNAAAAERGETPPIPQGSIDKPPSAELRPGQLDSDSLPDYPLLDDILYRHLEQDLDAGELQAAGFDADLVAKVLRMVDTAEYKRRQYPPGPKITIRNFGRDRRVPITSAWREVPHPASAPEPQAAAVVDQPQPPAGPQAAAVVDQPQPPAGPRAAAVVDQEPRRELPPPPPPG</sequence>
<feature type="binding site" evidence="7">
    <location>
        <begin position="337"/>
        <end position="344"/>
    </location>
    <ligand>
        <name>ATP</name>
        <dbReference type="ChEBI" id="CHEBI:30616"/>
    </ligand>
</feature>
<keyword evidence="13" id="KW-1185">Reference proteome</keyword>
<dbReference type="AlphaFoldDB" id="A0A4R4RR46"/>
<evidence type="ECO:0000313" key="12">
    <source>
        <dbReference type="EMBL" id="TDC51202.1"/>
    </source>
</evidence>
<feature type="compositionally biased region" description="Low complexity" evidence="10">
    <location>
        <begin position="596"/>
        <end position="606"/>
    </location>
</feature>
<comment type="pathway">
    <text evidence="1 7 8">Cofactor biosynthesis; NAD(+) biosynthesis; NAD(+) from deamido-NAD(+) (L-Gln route): step 1/1.</text>
</comment>
<dbReference type="Proteomes" id="UP000295621">
    <property type="component" value="Unassembled WGS sequence"/>
</dbReference>
<keyword evidence="6 7" id="KW-0520">NAD</keyword>
<dbReference type="GO" id="GO:0003952">
    <property type="term" value="F:NAD+ synthase (glutamine-hydrolyzing) activity"/>
    <property type="evidence" value="ECO:0007669"/>
    <property type="project" value="UniProtKB-UniRule"/>
</dbReference>
<dbReference type="HAMAP" id="MF_02090">
    <property type="entry name" value="NadE_glutamine_dep"/>
    <property type="match status" value="1"/>
</dbReference>
<proteinExistence type="inferred from homology"/>
<feature type="binding site" evidence="7">
    <location>
        <position position="443"/>
    </location>
    <ligand>
        <name>deamido-NAD(+)</name>
        <dbReference type="ChEBI" id="CHEBI:58437"/>
        <note>ligand shared between two neighboring subunits</note>
    </ligand>
</feature>
<comment type="function">
    <text evidence="7">Catalyzes the ATP-dependent amidation of deamido-NAD to form NAD. Uses L-glutamine as a nitrogen source.</text>
</comment>
<dbReference type="UniPathway" id="UPA00253">
    <property type="reaction ID" value="UER00334"/>
</dbReference>
<dbReference type="Pfam" id="PF02540">
    <property type="entry name" value="NAD_synthase"/>
    <property type="match status" value="1"/>
</dbReference>
<dbReference type="InterPro" id="IPR036526">
    <property type="entry name" value="C-N_Hydrolase_sf"/>
</dbReference>
<dbReference type="Pfam" id="PF00795">
    <property type="entry name" value="CN_hydrolase"/>
    <property type="match status" value="1"/>
</dbReference>
<evidence type="ECO:0000256" key="7">
    <source>
        <dbReference type="HAMAP-Rule" id="MF_02090"/>
    </source>
</evidence>
<feature type="region of interest" description="Disordered" evidence="10">
    <location>
        <begin position="589"/>
        <end position="649"/>
    </location>
</feature>
<gene>
    <name evidence="7" type="primary">nadE</name>
    <name evidence="12" type="ORF">E1212_12490</name>
</gene>
<organism evidence="12 13">
    <name type="scientific">Jiangella ureilytica</name>
    <dbReference type="NCBI Taxonomy" id="2530374"/>
    <lineage>
        <taxon>Bacteria</taxon>
        <taxon>Bacillati</taxon>
        <taxon>Actinomycetota</taxon>
        <taxon>Actinomycetes</taxon>
        <taxon>Jiangellales</taxon>
        <taxon>Jiangellaceae</taxon>
        <taxon>Jiangella</taxon>
    </lineage>
</organism>
<evidence type="ECO:0000256" key="4">
    <source>
        <dbReference type="ARBA" id="ARBA00022741"/>
    </source>
</evidence>
<dbReference type="InterPro" id="IPR003010">
    <property type="entry name" value="C-N_Hydrolase"/>
</dbReference>
<dbReference type="FunFam" id="3.40.50.620:FF:000106">
    <property type="entry name" value="Glutamine-dependent NAD(+) synthetase"/>
    <property type="match status" value="1"/>
</dbReference>
<accession>A0A4R4RR46</accession>
<evidence type="ECO:0000256" key="9">
    <source>
        <dbReference type="RuleBase" id="RU003811"/>
    </source>
</evidence>
<dbReference type="OrthoDB" id="9760188at2"/>
<dbReference type="PANTHER" id="PTHR23090">
    <property type="entry name" value="NH 3 /GLUTAMINE-DEPENDENT NAD + SYNTHETASE"/>
    <property type="match status" value="1"/>
</dbReference>
<feature type="binding site" evidence="7">
    <location>
        <position position="197"/>
    </location>
    <ligand>
        <name>L-glutamine</name>
        <dbReference type="ChEBI" id="CHEBI:58359"/>
    </ligand>
</feature>
<evidence type="ECO:0000256" key="6">
    <source>
        <dbReference type="ARBA" id="ARBA00023027"/>
    </source>
</evidence>
<dbReference type="CDD" id="cd07570">
    <property type="entry name" value="GAT_Gln-NAD-synth"/>
    <property type="match status" value="1"/>
</dbReference>
<dbReference type="SUPFAM" id="SSF52402">
    <property type="entry name" value="Adenine nucleotide alpha hydrolases-like"/>
    <property type="match status" value="1"/>
</dbReference>
<feature type="binding site" evidence="7">
    <location>
        <position position="438"/>
    </location>
    <ligand>
        <name>ATP</name>
        <dbReference type="ChEBI" id="CHEBI:30616"/>
    </ligand>
</feature>
<keyword evidence="3 7" id="KW-0436">Ligase</keyword>
<dbReference type="NCBIfam" id="TIGR00552">
    <property type="entry name" value="nadE"/>
    <property type="match status" value="1"/>
</dbReference>
<dbReference type="PIRSF" id="PIRSF006630">
    <property type="entry name" value="NADS_GAT"/>
    <property type="match status" value="1"/>
</dbReference>
<comment type="catalytic activity">
    <reaction evidence="7 8">
        <text>deamido-NAD(+) + L-glutamine + ATP + H2O = L-glutamate + AMP + diphosphate + NAD(+) + H(+)</text>
        <dbReference type="Rhea" id="RHEA:24384"/>
        <dbReference type="ChEBI" id="CHEBI:15377"/>
        <dbReference type="ChEBI" id="CHEBI:15378"/>
        <dbReference type="ChEBI" id="CHEBI:29985"/>
        <dbReference type="ChEBI" id="CHEBI:30616"/>
        <dbReference type="ChEBI" id="CHEBI:33019"/>
        <dbReference type="ChEBI" id="CHEBI:57540"/>
        <dbReference type="ChEBI" id="CHEBI:58359"/>
        <dbReference type="ChEBI" id="CHEBI:58437"/>
        <dbReference type="ChEBI" id="CHEBI:456215"/>
        <dbReference type="EC" id="6.3.5.1"/>
    </reaction>
</comment>
<keyword evidence="5 7" id="KW-0067">ATP-binding</keyword>
<evidence type="ECO:0000256" key="3">
    <source>
        <dbReference type="ARBA" id="ARBA00022598"/>
    </source>
</evidence>
<reference evidence="12 13" key="1">
    <citation type="submission" date="2019-02" db="EMBL/GenBank/DDBJ databases">
        <title>Draft genome sequences of novel Actinobacteria.</title>
        <authorList>
            <person name="Sahin N."/>
            <person name="Ay H."/>
            <person name="Saygin H."/>
        </authorList>
    </citation>
    <scope>NUCLEOTIDE SEQUENCE [LARGE SCALE GENOMIC DNA]</scope>
    <source>
        <strain evidence="12 13">KC603</strain>
    </source>
</reference>
<evidence type="ECO:0000256" key="1">
    <source>
        <dbReference type="ARBA" id="ARBA00005188"/>
    </source>
</evidence>
<dbReference type="GO" id="GO:0005737">
    <property type="term" value="C:cytoplasm"/>
    <property type="evidence" value="ECO:0007669"/>
    <property type="project" value="InterPro"/>
</dbReference>
<evidence type="ECO:0000256" key="10">
    <source>
        <dbReference type="SAM" id="MobiDB-lite"/>
    </source>
</evidence>
<feature type="domain" description="CN hydrolase" evidence="11">
    <location>
        <begin position="4"/>
        <end position="261"/>
    </location>
</feature>
<dbReference type="SUPFAM" id="SSF56317">
    <property type="entry name" value="Carbon-nitrogen hydrolase"/>
    <property type="match status" value="1"/>
</dbReference>
<dbReference type="Gene3D" id="3.60.110.10">
    <property type="entry name" value="Carbon-nitrogen hydrolase"/>
    <property type="match status" value="1"/>
</dbReference>
<dbReference type="InterPro" id="IPR014729">
    <property type="entry name" value="Rossmann-like_a/b/a_fold"/>
</dbReference>
<comment type="caution">
    <text evidence="7">Lacks conserved residue(s) required for the propagation of feature annotation.</text>
</comment>